<gene>
    <name evidence="3" type="ORF">CA54_53870</name>
</gene>
<proteinExistence type="predicted"/>
<accession>A0A5C6B489</accession>
<dbReference type="OrthoDB" id="278887at2"/>
<reference evidence="3 4" key="1">
    <citation type="submission" date="2019-02" db="EMBL/GenBank/DDBJ databases">
        <title>Deep-cultivation of Planctomycetes and their phenomic and genomic characterization uncovers novel biology.</title>
        <authorList>
            <person name="Wiegand S."/>
            <person name="Jogler M."/>
            <person name="Boedeker C."/>
            <person name="Pinto D."/>
            <person name="Vollmers J."/>
            <person name="Rivas-Marin E."/>
            <person name="Kohn T."/>
            <person name="Peeters S.H."/>
            <person name="Heuer A."/>
            <person name="Rast P."/>
            <person name="Oberbeckmann S."/>
            <person name="Bunk B."/>
            <person name="Jeske O."/>
            <person name="Meyerdierks A."/>
            <person name="Storesund J.E."/>
            <person name="Kallscheuer N."/>
            <person name="Luecker S."/>
            <person name="Lage O.M."/>
            <person name="Pohl T."/>
            <person name="Merkel B.J."/>
            <person name="Hornburger P."/>
            <person name="Mueller R.-W."/>
            <person name="Bruemmer F."/>
            <person name="Labrenz M."/>
            <person name="Spormann A.M."/>
            <person name="Op Den Camp H."/>
            <person name="Overmann J."/>
            <person name="Amann R."/>
            <person name="Jetten M.S.M."/>
            <person name="Mascher T."/>
            <person name="Medema M.H."/>
            <person name="Devos D.P."/>
            <person name="Kaster A.-K."/>
            <person name="Ovreas L."/>
            <person name="Rohde M."/>
            <person name="Galperin M.Y."/>
            <person name="Jogler C."/>
        </authorList>
    </citation>
    <scope>NUCLEOTIDE SEQUENCE [LARGE SCALE GENOMIC DNA]</scope>
    <source>
        <strain evidence="3 4">CA54</strain>
    </source>
</reference>
<dbReference type="EMBL" id="SJPP01000003">
    <property type="protein sequence ID" value="TWU06983.1"/>
    <property type="molecule type" value="Genomic_DNA"/>
</dbReference>
<evidence type="ECO:0000259" key="2">
    <source>
        <dbReference type="Pfam" id="PF07589"/>
    </source>
</evidence>
<dbReference type="Pfam" id="PF07589">
    <property type="entry name" value="PEP-CTERM"/>
    <property type="match status" value="1"/>
</dbReference>
<feature type="transmembrane region" description="Helical" evidence="1">
    <location>
        <begin position="216"/>
        <end position="234"/>
    </location>
</feature>
<dbReference type="RefSeq" id="WP_146373816.1">
    <property type="nucleotide sequence ID" value="NZ_SJPP01000003.1"/>
</dbReference>
<name>A0A5C6B489_9PLAN</name>
<keyword evidence="1" id="KW-1133">Transmembrane helix</keyword>
<comment type="caution">
    <text evidence="3">The sequence shown here is derived from an EMBL/GenBank/DDBJ whole genome shotgun (WGS) entry which is preliminary data.</text>
</comment>
<feature type="domain" description="Ice-binding protein C-terminal" evidence="2">
    <location>
        <begin position="212"/>
        <end position="237"/>
    </location>
</feature>
<keyword evidence="4" id="KW-1185">Reference proteome</keyword>
<organism evidence="3 4">
    <name type="scientific">Symmachiella macrocystis</name>
    <dbReference type="NCBI Taxonomy" id="2527985"/>
    <lineage>
        <taxon>Bacteria</taxon>
        <taxon>Pseudomonadati</taxon>
        <taxon>Planctomycetota</taxon>
        <taxon>Planctomycetia</taxon>
        <taxon>Planctomycetales</taxon>
        <taxon>Planctomycetaceae</taxon>
        <taxon>Symmachiella</taxon>
    </lineage>
</organism>
<keyword evidence="1" id="KW-0472">Membrane</keyword>
<dbReference type="Proteomes" id="UP000320735">
    <property type="component" value="Unassembled WGS sequence"/>
</dbReference>
<dbReference type="AlphaFoldDB" id="A0A5C6B489"/>
<evidence type="ECO:0000313" key="3">
    <source>
        <dbReference type="EMBL" id="TWU06983.1"/>
    </source>
</evidence>
<dbReference type="NCBIfam" id="TIGR02595">
    <property type="entry name" value="PEP_CTERM"/>
    <property type="match status" value="1"/>
</dbReference>
<dbReference type="InterPro" id="IPR013424">
    <property type="entry name" value="Ice-binding_C"/>
</dbReference>
<evidence type="ECO:0000313" key="4">
    <source>
        <dbReference type="Proteomes" id="UP000320735"/>
    </source>
</evidence>
<evidence type="ECO:0000256" key="1">
    <source>
        <dbReference type="SAM" id="Phobius"/>
    </source>
</evidence>
<protein>
    <submittedName>
        <fullName evidence="3">PEP-CTERM motif protein</fullName>
    </submittedName>
</protein>
<sequence length="242" mass="25330">MLRLISRSALVLMTLGICQGAPCDAAPIVPGQTTFYGRAIQDVRILGGTLINPGPEFVIDDLFGDGYITIDRQAQVGSSISFTGVDSVFTGFRPELGPYTFGAAGSVGVGSFHGTIDNIVQNPADPGFAAGDPSSLISGDLTIDVPSFYFQLAGGAITLETGAEFRFTAALDGLPPRTATLLEGRVPVNEIPVYFGQELVGYSSDRRIELRAVPEPSSMVLLGIGGLALVGYGVRSKRQQAA</sequence>
<keyword evidence="1" id="KW-0812">Transmembrane</keyword>